<dbReference type="STRING" id="747525.W4KFH6"/>
<organism evidence="4 5">
    <name type="scientific">Heterobasidion irregulare (strain TC 32-1)</name>
    <dbReference type="NCBI Taxonomy" id="747525"/>
    <lineage>
        <taxon>Eukaryota</taxon>
        <taxon>Fungi</taxon>
        <taxon>Dikarya</taxon>
        <taxon>Basidiomycota</taxon>
        <taxon>Agaricomycotina</taxon>
        <taxon>Agaricomycetes</taxon>
        <taxon>Russulales</taxon>
        <taxon>Bondarzewiaceae</taxon>
        <taxon>Heterobasidion</taxon>
        <taxon>Heterobasidion annosum species complex</taxon>
    </lineage>
</organism>
<dbReference type="Gene3D" id="3.30.980.10">
    <property type="entry name" value="Threonyl-trna Synthetase, Chain A, domain 2"/>
    <property type="match status" value="1"/>
</dbReference>
<proteinExistence type="predicted"/>
<gene>
    <name evidence="4" type="ORF">HETIRDRAFT_150930</name>
</gene>
<feature type="region of interest" description="Disordered" evidence="3">
    <location>
        <begin position="250"/>
        <end position="269"/>
    </location>
</feature>
<feature type="region of interest" description="Disordered" evidence="3">
    <location>
        <begin position="61"/>
        <end position="88"/>
    </location>
</feature>
<dbReference type="SUPFAM" id="SSF55186">
    <property type="entry name" value="ThrRS/AlaRS common domain"/>
    <property type="match status" value="1"/>
</dbReference>
<keyword evidence="2" id="KW-0862">Zinc</keyword>
<keyword evidence="5" id="KW-1185">Reference proteome</keyword>
<accession>W4KFH6</accession>
<dbReference type="GO" id="GO:0046872">
    <property type="term" value="F:metal ion binding"/>
    <property type="evidence" value="ECO:0007669"/>
    <property type="project" value="UniProtKB-KW"/>
</dbReference>
<dbReference type="GO" id="GO:0002196">
    <property type="term" value="F:Ser-tRNA(Ala) deacylase activity"/>
    <property type="evidence" value="ECO:0007669"/>
    <property type="project" value="TreeGrafter"/>
</dbReference>
<dbReference type="InterPro" id="IPR018163">
    <property type="entry name" value="Thr/Ala-tRNA-synth_IIc_edit"/>
</dbReference>
<dbReference type="KEGG" id="hir:HETIRDRAFT_150930"/>
<dbReference type="SUPFAM" id="SSF50447">
    <property type="entry name" value="Translation proteins"/>
    <property type="match status" value="1"/>
</dbReference>
<evidence type="ECO:0008006" key="6">
    <source>
        <dbReference type="Google" id="ProtNLM"/>
    </source>
</evidence>
<dbReference type="GO" id="GO:0000166">
    <property type="term" value="F:nucleotide binding"/>
    <property type="evidence" value="ECO:0007669"/>
    <property type="project" value="InterPro"/>
</dbReference>
<sequence>MAAAALVLHPTIPPDYHRIISPTLQIPSDPTVTIPPFQLRIHCPHCNPLLRSLSTTIISTTFVKPTPPPSRKKGHTKQAKASAPPPLSEPFLQVITHDTVLFPEGGGQPHDVGLLTAENGDIWDVAFVKRHGGIAVHYVKVKEGVDDVPAHLEVGRKVELTLGDEGFKRRLDHMSMHTAQHLLSAVIETRLSLPTLAWSLTTYPSPSYVDLPRPLTADETALVQDTANRFVFEGRRVHIEVEELRAGQQGIDSGEADTGTGSARELGRGLPKDYTGGVHRVVVIDGVDRNPCCGTHLPTLSSLQLFLFPAPASSSSGPARHYFLSGPRLLHYIGTTQLLLARTSSLLSCGAVETPDRVALVLDESKKREKRVEDVERELGDALGRHLADEMLEWQRNRHGDVEWTKYVGRTDDASSALSFLQSIASAFVAHLPPATGSASHHYALLLTSSPSSQTSASTTVVMLIGSEDKRVKEIGDELKKQFKTLKGGGRGVRWSGKSVGVWLEEREGKIAALALAQPSPGP</sequence>
<reference evidence="4 5" key="1">
    <citation type="journal article" date="2012" name="New Phytol.">
        <title>Insight into trade-off between wood decay and parasitism from the genome of a fungal forest pathogen.</title>
        <authorList>
            <person name="Olson A."/>
            <person name="Aerts A."/>
            <person name="Asiegbu F."/>
            <person name="Belbahri L."/>
            <person name="Bouzid O."/>
            <person name="Broberg A."/>
            <person name="Canback B."/>
            <person name="Coutinho P.M."/>
            <person name="Cullen D."/>
            <person name="Dalman K."/>
            <person name="Deflorio G."/>
            <person name="van Diepen L.T."/>
            <person name="Dunand C."/>
            <person name="Duplessis S."/>
            <person name="Durling M."/>
            <person name="Gonthier P."/>
            <person name="Grimwood J."/>
            <person name="Fossdal C.G."/>
            <person name="Hansson D."/>
            <person name="Henrissat B."/>
            <person name="Hietala A."/>
            <person name="Himmelstrand K."/>
            <person name="Hoffmeister D."/>
            <person name="Hogberg N."/>
            <person name="James T.Y."/>
            <person name="Karlsson M."/>
            <person name="Kohler A."/>
            <person name="Kues U."/>
            <person name="Lee Y.H."/>
            <person name="Lin Y.C."/>
            <person name="Lind M."/>
            <person name="Lindquist E."/>
            <person name="Lombard V."/>
            <person name="Lucas S."/>
            <person name="Lunden K."/>
            <person name="Morin E."/>
            <person name="Murat C."/>
            <person name="Park J."/>
            <person name="Raffaello T."/>
            <person name="Rouze P."/>
            <person name="Salamov A."/>
            <person name="Schmutz J."/>
            <person name="Solheim H."/>
            <person name="Stahlberg J."/>
            <person name="Velez H."/>
            <person name="de Vries R.P."/>
            <person name="Wiebenga A."/>
            <person name="Woodward S."/>
            <person name="Yakovlev I."/>
            <person name="Garbelotto M."/>
            <person name="Martin F."/>
            <person name="Grigoriev I.V."/>
            <person name="Stenlid J."/>
        </authorList>
    </citation>
    <scope>NUCLEOTIDE SEQUENCE [LARGE SCALE GENOMIC DNA]</scope>
    <source>
        <strain evidence="4 5">TC 32-1</strain>
    </source>
</reference>
<dbReference type="InterPro" id="IPR009000">
    <property type="entry name" value="Transl_B-barrel_sf"/>
</dbReference>
<evidence type="ECO:0000313" key="4">
    <source>
        <dbReference type="EMBL" id="ETW84070.1"/>
    </source>
</evidence>
<protein>
    <recommendedName>
        <fullName evidence="6">Threonyl/alanyl tRNA synthetase SAD domain-containing protein</fullName>
    </recommendedName>
</protein>
<evidence type="ECO:0000256" key="1">
    <source>
        <dbReference type="ARBA" id="ARBA00022723"/>
    </source>
</evidence>
<dbReference type="eggNOG" id="KOG2105">
    <property type="taxonomic scope" value="Eukaryota"/>
</dbReference>
<dbReference type="PANTHER" id="PTHR43462">
    <property type="entry name" value="ALANYL-TRNA EDITING PROTEIN"/>
    <property type="match status" value="1"/>
</dbReference>
<dbReference type="Proteomes" id="UP000030671">
    <property type="component" value="Unassembled WGS sequence"/>
</dbReference>
<name>W4KFH6_HETIT</name>
<evidence type="ECO:0000256" key="3">
    <source>
        <dbReference type="SAM" id="MobiDB-lite"/>
    </source>
</evidence>
<dbReference type="RefSeq" id="XP_009543786.1">
    <property type="nucleotide sequence ID" value="XM_009545491.1"/>
</dbReference>
<evidence type="ECO:0000256" key="2">
    <source>
        <dbReference type="ARBA" id="ARBA00022833"/>
    </source>
</evidence>
<dbReference type="InterPro" id="IPR051335">
    <property type="entry name" value="Alanyl-tRNA_Editing_Enzymes"/>
</dbReference>
<dbReference type="OrthoDB" id="288942at2759"/>
<evidence type="ECO:0000313" key="5">
    <source>
        <dbReference type="Proteomes" id="UP000030671"/>
    </source>
</evidence>
<dbReference type="PANTHER" id="PTHR43462:SF1">
    <property type="entry name" value="ALANYL-TRNA EDITING PROTEIN AARSD1"/>
    <property type="match status" value="1"/>
</dbReference>
<dbReference type="InParanoid" id="W4KFH6"/>
<dbReference type="HOGENOM" id="CLU_004485_7_1_1"/>
<dbReference type="Gene3D" id="2.40.30.130">
    <property type="match status" value="1"/>
</dbReference>
<keyword evidence="1" id="KW-0479">Metal-binding</keyword>
<dbReference type="EMBL" id="KI925456">
    <property type="protein sequence ID" value="ETW84070.1"/>
    <property type="molecule type" value="Genomic_DNA"/>
</dbReference>
<dbReference type="GeneID" id="20667373"/>
<dbReference type="AlphaFoldDB" id="W4KFH6"/>